<comment type="caution">
    <text evidence="2">The sequence shown here is derived from an EMBL/GenBank/DDBJ whole genome shotgun (WGS) entry which is preliminary data.</text>
</comment>
<organism evidence="2 3">
    <name type="scientific">Absicoccus intestinalis</name>
    <dbReference type="NCBI Taxonomy" id="2926319"/>
    <lineage>
        <taxon>Bacteria</taxon>
        <taxon>Bacillati</taxon>
        <taxon>Bacillota</taxon>
        <taxon>Erysipelotrichia</taxon>
        <taxon>Erysipelotrichales</taxon>
        <taxon>Erysipelotrichaceae</taxon>
        <taxon>Absicoccus</taxon>
    </lineage>
</organism>
<dbReference type="InterPro" id="IPR001173">
    <property type="entry name" value="Glyco_trans_2-like"/>
</dbReference>
<evidence type="ECO:0000313" key="2">
    <source>
        <dbReference type="EMBL" id="MDX8417506.1"/>
    </source>
</evidence>
<dbReference type="InterPro" id="IPR029044">
    <property type="entry name" value="Nucleotide-diphossugar_trans"/>
</dbReference>
<dbReference type="RefSeq" id="WP_320325793.1">
    <property type="nucleotide sequence ID" value="NZ_JALBUS010000008.1"/>
</dbReference>
<dbReference type="PANTHER" id="PTHR22916:SF3">
    <property type="entry name" value="UDP-GLCNAC:BETAGAL BETA-1,3-N-ACETYLGLUCOSAMINYLTRANSFERASE-LIKE PROTEIN 1"/>
    <property type="match status" value="1"/>
</dbReference>
<gene>
    <name evidence="2" type="ORF">MOZ64_06580</name>
</gene>
<dbReference type="Proteomes" id="UP001285244">
    <property type="component" value="Unassembled WGS sequence"/>
</dbReference>
<dbReference type="PANTHER" id="PTHR22916">
    <property type="entry name" value="GLYCOSYLTRANSFERASE"/>
    <property type="match status" value="1"/>
</dbReference>
<protein>
    <submittedName>
        <fullName evidence="2">Glycosyltransferase</fullName>
        <ecNumber evidence="2">2.4.-.-</ecNumber>
    </submittedName>
</protein>
<accession>A0ABU4WNA3</accession>
<dbReference type="SUPFAM" id="SSF53448">
    <property type="entry name" value="Nucleotide-diphospho-sugar transferases"/>
    <property type="match status" value="1"/>
</dbReference>
<evidence type="ECO:0000259" key="1">
    <source>
        <dbReference type="Pfam" id="PF00535"/>
    </source>
</evidence>
<dbReference type="EMBL" id="JALBUS010000008">
    <property type="protein sequence ID" value="MDX8417506.1"/>
    <property type="molecule type" value="Genomic_DNA"/>
</dbReference>
<dbReference type="EC" id="2.4.-.-" evidence="2"/>
<feature type="domain" description="Glycosyltransferase 2-like" evidence="1">
    <location>
        <begin position="3"/>
        <end position="137"/>
    </location>
</feature>
<keyword evidence="3" id="KW-1185">Reference proteome</keyword>
<dbReference type="Pfam" id="PF00535">
    <property type="entry name" value="Glycos_transf_2"/>
    <property type="match status" value="1"/>
</dbReference>
<keyword evidence="2" id="KW-0328">Glycosyltransferase</keyword>
<dbReference type="GO" id="GO:0016757">
    <property type="term" value="F:glycosyltransferase activity"/>
    <property type="evidence" value="ECO:0007669"/>
    <property type="project" value="UniProtKB-KW"/>
</dbReference>
<keyword evidence="2" id="KW-0808">Transferase</keyword>
<reference evidence="2 3" key="1">
    <citation type="submission" date="2022-03" db="EMBL/GenBank/DDBJ databases">
        <title>Novel taxa within the pig intestine.</title>
        <authorList>
            <person name="Wylensek D."/>
            <person name="Bishof K."/>
            <person name="Afrizal A."/>
            <person name="Clavel T."/>
        </authorList>
    </citation>
    <scope>NUCLEOTIDE SEQUENCE [LARGE SCALE GENOMIC DNA]</scope>
    <source>
        <strain evidence="2 3">Cla-KB-P134</strain>
    </source>
</reference>
<proteinExistence type="predicted"/>
<dbReference type="Gene3D" id="3.90.550.10">
    <property type="entry name" value="Spore Coat Polysaccharide Biosynthesis Protein SpsA, Chain A"/>
    <property type="match status" value="1"/>
</dbReference>
<name>A0ABU4WNA3_9FIRM</name>
<sequence>MISVIMSTYKEDESQLRQSIESILNQTYQDFEFIIILDNPENDMHRRVIHDYAAKDSRIRFYPNEKNMGLARSLNRGLEFANGEYIARMDADDVSLPNRFEKQLDYLRSNCFDLIGGLTEVIDENGNILYKINKVPSDPDKIKKCLRYGQVVAHPTWFGKKAIFDDLHGYRLIPLCEDTDFVLRAVLKGYKMSNINESVLKYRMSSNSVSRSNLYEQYLYLCFITDAYKQGKVANIADAMDYVQSHNNEKIAKKYSESNVLFNQMLKEMRTKQVIPFISHGFELLFHSRPFLDRIRRFALLSMNS</sequence>
<evidence type="ECO:0000313" key="3">
    <source>
        <dbReference type="Proteomes" id="UP001285244"/>
    </source>
</evidence>